<evidence type="ECO:0000313" key="1">
    <source>
        <dbReference type="EMBL" id="MFC4720182.1"/>
    </source>
</evidence>
<protein>
    <submittedName>
        <fullName evidence="1">Uncharacterized protein</fullName>
    </submittedName>
</protein>
<evidence type="ECO:0000313" key="2">
    <source>
        <dbReference type="Proteomes" id="UP001595969"/>
    </source>
</evidence>
<proteinExistence type="predicted"/>
<keyword evidence="2" id="KW-1185">Reference proteome</keyword>
<reference evidence="2" key="1">
    <citation type="journal article" date="2019" name="Int. J. Syst. Evol. Microbiol.">
        <title>The Global Catalogue of Microorganisms (GCM) 10K type strain sequencing project: providing services to taxonomists for standard genome sequencing and annotation.</title>
        <authorList>
            <consortium name="The Broad Institute Genomics Platform"/>
            <consortium name="The Broad Institute Genome Sequencing Center for Infectious Disease"/>
            <person name="Wu L."/>
            <person name="Ma J."/>
        </authorList>
    </citation>
    <scope>NUCLEOTIDE SEQUENCE [LARGE SCALE GENOMIC DNA]</scope>
    <source>
        <strain evidence="2">CGMCC 1.19032</strain>
    </source>
</reference>
<sequence>MILNGRKKKYDSITNYIRENGGNQVTLTFTQINELLKLET</sequence>
<organism evidence="1 2">
    <name type="scientific">Enterococcus lemanii</name>
    <dbReference type="NCBI Taxonomy" id="1159752"/>
    <lineage>
        <taxon>Bacteria</taxon>
        <taxon>Bacillati</taxon>
        <taxon>Bacillota</taxon>
        <taxon>Bacilli</taxon>
        <taxon>Lactobacillales</taxon>
        <taxon>Enterococcaceae</taxon>
        <taxon>Enterococcus</taxon>
    </lineage>
</organism>
<gene>
    <name evidence="1" type="ORF">ACFO5I_10640</name>
</gene>
<dbReference type="Proteomes" id="UP001595969">
    <property type="component" value="Unassembled WGS sequence"/>
</dbReference>
<comment type="caution">
    <text evidence="1">The sequence shown here is derived from an EMBL/GenBank/DDBJ whole genome shotgun (WGS) entry which is preliminary data.</text>
</comment>
<accession>A0ABV9MW18</accession>
<dbReference type="EMBL" id="JBHSGS010000059">
    <property type="protein sequence ID" value="MFC4720182.1"/>
    <property type="molecule type" value="Genomic_DNA"/>
</dbReference>
<name>A0ABV9MW18_9ENTE</name>
<dbReference type="RefSeq" id="WP_275581424.1">
    <property type="nucleotide sequence ID" value="NZ_JAFBFD010000058.1"/>
</dbReference>